<keyword evidence="3" id="KW-1185">Reference proteome</keyword>
<comment type="caution">
    <text evidence="2">The sequence shown here is derived from an EMBL/GenBank/DDBJ whole genome shotgun (WGS) entry which is preliminary data.</text>
</comment>
<gene>
    <name evidence="2" type="ORF">PoB_000941300</name>
</gene>
<organism evidence="2 3">
    <name type="scientific">Plakobranchus ocellatus</name>
    <dbReference type="NCBI Taxonomy" id="259542"/>
    <lineage>
        <taxon>Eukaryota</taxon>
        <taxon>Metazoa</taxon>
        <taxon>Spiralia</taxon>
        <taxon>Lophotrochozoa</taxon>
        <taxon>Mollusca</taxon>
        <taxon>Gastropoda</taxon>
        <taxon>Heterobranchia</taxon>
        <taxon>Euthyneura</taxon>
        <taxon>Panpulmonata</taxon>
        <taxon>Sacoglossa</taxon>
        <taxon>Placobranchoidea</taxon>
        <taxon>Plakobranchidae</taxon>
        <taxon>Plakobranchus</taxon>
    </lineage>
</organism>
<dbReference type="EMBL" id="BLXT01001042">
    <property type="protein sequence ID" value="GFN82907.1"/>
    <property type="molecule type" value="Genomic_DNA"/>
</dbReference>
<reference evidence="2 3" key="1">
    <citation type="journal article" date="2021" name="Elife">
        <title>Chloroplast acquisition without the gene transfer in kleptoplastic sea slugs, Plakobranchus ocellatus.</title>
        <authorList>
            <person name="Maeda T."/>
            <person name="Takahashi S."/>
            <person name="Yoshida T."/>
            <person name="Shimamura S."/>
            <person name="Takaki Y."/>
            <person name="Nagai Y."/>
            <person name="Toyoda A."/>
            <person name="Suzuki Y."/>
            <person name="Arimoto A."/>
            <person name="Ishii H."/>
            <person name="Satoh N."/>
            <person name="Nishiyama T."/>
            <person name="Hasebe M."/>
            <person name="Maruyama T."/>
            <person name="Minagawa J."/>
            <person name="Obokata J."/>
            <person name="Shigenobu S."/>
        </authorList>
    </citation>
    <scope>NUCLEOTIDE SEQUENCE [LARGE SCALE GENOMIC DNA]</scope>
</reference>
<accession>A0AAV3YK70</accession>
<sequence length="243" mass="26432">MTHCTSSETSSAKITGLSVELMANLEDMDRTEPPVSENSSSKDRLCKWTLSSMESGDDCDDTEEAQDNDENAFSKSCTKDISQEHNAGTSSLTLTSSSSPTQTAQGTAEKNADSHSSKRSICQRDNENNNSDKMNNNGNANSETISSVLRRSHVGRMQTSAMHKSSSLSSISEEEMLYMMEKMGQGEIMSALPPCDCDDCLLNDQGPATNIVPPENRKLIRVSVVRVLGCFTIIYSSVSILFS</sequence>
<dbReference type="AlphaFoldDB" id="A0AAV3YK70"/>
<proteinExistence type="predicted"/>
<protein>
    <submittedName>
        <fullName evidence="2">Uncharacterized protein</fullName>
    </submittedName>
</protein>
<feature type="region of interest" description="Disordered" evidence="1">
    <location>
        <begin position="84"/>
        <end position="144"/>
    </location>
</feature>
<feature type="region of interest" description="Disordered" evidence="1">
    <location>
        <begin position="24"/>
        <end position="46"/>
    </location>
</feature>
<feature type="compositionally biased region" description="Low complexity" evidence="1">
    <location>
        <begin position="87"/>
        <end position="107"/>
    </location>
</feature>
<feature type="compositionally biased region" description="Basic and acidic residues" evidence="1">
    <location>
        <begin position="110"/>
        <end position="127"/>
    </location>
</feature>
<evidence type="ECO:0000313" key="2">
    <source>
        <dbReference type="EMBL" id="GFN82907.1"/>
    </source>
</evidence>
<evidence type="ECO:0000313" key="3">
    <source>
        <dbReference type="Proteomes" id="UP000735302"/>
    </source>
</evidence>
<evidence type="ECO:0000256" key="1">
    <source>
        <dbReference type="SAM" id="MobiDB-lite"/>
    </source>
</evidence>
<dbReference type="Proteomes" id="UP000735302">
    <property type="component" value="Unassembled WGS sequence"/>
</dbReference>
<name>A0AAV3YK70_9GAST</name>
<feature type="compositionally biased region" description="Low complexity" evidence="1">
    <location>
        <begin position="128"/>
        <end position="141"/>
    </location>
</feature>